<dbReference type="Pfam" id="PF00072">
    <property type="entry name" value="Response_reg"/>
    <property type="match status" value="1"/>
</dbReference>
<feature type="modified residue" description="4-aspartylphosphate" evidence="3">
    <location>
        <position position="64"/>
    </location>
</feature>
<feature type="domain" description="HTH luxR-type" evidence="4">
    <location>
        <begin position="146"/>
        <end position="211"/>
    </location>
</feature>
<dbReference type="InterPro" id="IPR000792">
    <property type="entry name" value="Tscrpt_reg_LuxR_C"/>
</dbReference>
<evidence type="ECO:0000313" key="6">
    <source>
        <dbReference type="EMBL" id="WNH52315.1"/>
    </source>
</evidence>
<protein>
    <submittedName>
        <fullName evidence="6">Response regulator transcription factor</fullName>
    </submittedName>
</protein>
<gene>
    <name evidence="6" type="ORF">PDM29_18605</name>
</gene>
<evidence type="ECO:0000256" key="1">
    <source>
        <dbReference type="ARBA" id="ARBA00022553"/>
    </source>
</evidence>
<dbReference type="SMART" id="SM00421">
    <property type="entry name" value="HTH_LUXR"/>
    <property type="match status" value="1"/>
</dbReference>
<accession>A0ABY9YN46</accession>
<dbReference type="EMBL" id="CP115541">
    <property type="protein sequence ID" value="WNH52315.1"/>
    <property type="molecule type" value="Genomic_DNA"/>
</dbReference>
<reference evidence="6 7" key="1">
    <citation type="submission" date="2022-12" db="EMBL/GenBank/DDBJ databases">
        <title>Two new species, Stenotrophomonas aracearum and Stenotrophomonas oahuensis, isolated from Anthurium (Araceae family) in Hawaii.</title>
        <authorList>
            <person name="Chunag S.C."/>
            <person name="Dobhal S."/>
            <person name="Alvarez A."/>
            <person name="Arif M."/>
        </authorList>
    </citation>
    <scope>NUCLEOTIDE SEQUENCE [LARGE SCALE GENOMIC DNA]</scope>
    <source>
        <strain evidence="6 7">A5586</strain>
    </source>
</reference>
<dbReference type="PROSITE" id="PS50043">
    <property type="entry name" value="HTH_LUXR_2"/>
    <property type="match status" value="1"/>
</dbReference>
<evidence type="ECO:0000256" key="3">
    <source>
        <dbReference type="PROSITE-ProRule" id="PRU00169"/>
    </source>
</evidence>
<dbReference type="CDD" id="cd17535">
    <property type="entry name" value="REC_NarL-like"/>
    <property type="match status" value="1"/>
</dbReference>
<feature type="domain" description="Response regulatory" evidence="5">
    <location>
        <begin position="13"/>
        <end position="129"/>
    </location>
</feature>
<dbReference type="SMART" id="SM00448">
    <property type="entry name" value="REC"/>
    <property type="match status" value="1"/>
</dbReference>
<dbReference type="Pfam" id="PF00196">
    <property type="entry name" value="GerE"/>
    <property type="match status" value="1"/>
</dbReference>
<dbReference type="PROSITE" id="PS00622">
    <property type="entry name" value="HTH_LUXR_1"/>
    <property type="match status" value="1"/>
</dbReference>
<keyword evidence="2" id="KW-0238">DNA-binding</keyword>
<keyword evidence="1 3" id="KW-0597">Phosphoprotein</keyword>
<dbReference type="PANTHER" id="PTHR43214:SF43">
    <property type="entry name" value="TWO-COMPONENT RESPONSE REGULATOR"/>
    <property type="match status" value="1"/>
</dbReference>
<dbReference type="InterPro" id="IPR058245">
    <property type="entry name" value="NreC/VraR/RcsB-like_REC"/>
</dbReference>
<dbReference type="SUPFAM" id="SSF46894">
    <property type="entry name" value="C-terminal effector domain of the bipartite response regulators"/>
    <property type="match status" value="1"/>
</dbReference>
<dbReference type="InterPro" id="IPR039420">
    <property type="entry name" value="WalR-like"/>
</dbReference>
<dbReference type="InterPro" id="IPR001789">
    <property type="entry name" value="Sig_transdc_resp-reg_receiver"/>
</dbReference>
<dbReference type="PROSITE" id="PS50110">
    <property type="entry name" value="RESPONSE_REGULATORY"/>
    <property type="match status" value="1"/>
</dbReference>
<dbReference type="Proteomes" id="UP001302072">
    <property type="component" value="Chromosome"/>
</dbReference>
<dbReference type="Gene3D" id="3.40.50.2300">
    <property type="match status" value="1"/>
</dbReference>
<evidence type="ECO:0000259" key="4">
    <source>
        <dbReference type="PROSITE" id="PS50043"/>
    </source>
</evidence>
<dbReference type="PANTHER" id="PTHR43214">
    <property type="entry name" value="TWO-COMPONENT RESPONSE REGULATOR"/>
    <property type="match status" value="1"/>
</dbReference>
<evidence type="ECO:0000259" key="5">
    <source>
        <dbReference type="PROSITE" id="PS50110"/>
    </source>
</evidence>
<dbReference type="PRINTS" id="PR00038">
    <property type="entry name" value="HTHLUXR"/>
</dbReference>
<keyword evidence="7" id="KW-1185">Reference proteome</keyword>
<dbReference type="CDD" id="cd06170">
    <property type="entry name" value="LuxR_C_like"/>
    <property type="match status" value="1"/>
</dbReference>
<organism evidence="6 7">
    <name type="scientific">Stenotrophomonas oahuensis</name>
    <dbReference type="NCBI Taxonomy" id="3003271"/>
    <lineage>
        <taxon>Bacteria</taxon>
        <taxon>Pseudomonadati</taxon>
        <taxon>Pseudomonadota</taxon>
        <taxon>Gammaproteobacteria</taxon>
        <taxon>Lysobacterales</taxon>
        <taxon>Lysobacteraceae</taxon>
        <taxon>Stenotrophomonas</taxon>
    </lineage>
</organism>
<evidence type="ECO:0000313" key="7">
    <source>
        <dbReference type="Proteomes" id="UP001302072"/>
    </source>
</evidence>
<dbReference type="InterPro" id="IPR011006">
    <property type="entry name" value="CheY-like_superfamily"/>
</dbReference>
<name>A0ABY9YN46_9GAMM</name>
<sequence length="224" mass="23917">MTGSSSYATDSIGILVVDDHPLLRDGLAALLGLQPDMRLLGEASDGEEAVAQYMALRPDVVLMDLQLPRVDGVEAITRIRHHDPRARIIVLTTYRGDVRAVKALQAGASGYLLKDMLRHELVDTIRTVHSGRRAGVPAALAASIAAHVVEDSLSPRETEVLGHVAAGRSNKAIGEQMGISEQTVKAHMKNIMEKLGARDRTHAVTLALKRGIISLDDAAGDGDA</sequence>
<proteinExistence type="predicted"/>
<dbReference type="RefSeq" id="WP_311191519.1">
    <property type="nucleotide sequence ID" value="NZ_CP115541.1"/>
</dbReference>
<dbReference type="InterPro" id="IPR016032">
    <property type="entry name" value="Sig_transdc_resp-reg_C-effctor"/>
</dbReference>
<evidence type="ECO:0000256" key="2">
    <source>
        <dbReference type="ARBA" id="ARBA00023125"/>
    </source>
</evidence>
<dbReference type="SUPFAM" id="SSF52172">
    <property type="entry name" value="CheY-like"/>
    <property type="match status" value="1"/>
</dbReference>